<dbReference type="PROSITE" id="PS51755">
    <property type="entry name" value="OMPR_PHOB"/>
    <property type="match status" value="1"/>
</dbReference>
<dbReference type="RefSeq" id="WP_167372106.1">
    <property type="nucleotide sequence ID" value="NZ_FNSV01000004.1"/>
</dbReference>
<evidence type="ECO:0000256" key="6">
    <source>
        <dbReference type="ARBA" id="ARBA00023163"/>
    </source>
</evidence>
<dbReference type="AlphaFoldDB" id="A0A1H4IGG9"/>
<dbReference type="PANTHER" id="PTHR48111:SF22">
    <property type="entry name" value="REGULATOR OF RPOS"/>
    <property type="match status" value="1"/>
</dbReference>
<organism evidence="9 10">
    <name type="scientific">Rhodococcus koreensis</name>
    <dbReference type="NCBI Taxonomy" id="99653"/>
    <lineage>
        <taxon>Bacteria</taxon>
        <taxon>Bacillati</taxon>
        <taxon>Actinomycetota</taxon>
        <taxon>Actinomycetes</taxon>
        <taxon>Mycobacteriales</taxon>
        <taxon>Nocardiaceae</taxon>
        <taxon>Rhodococcus</taxon>
    </lineage>
</organism>
<dbReference type="SUPFAM" id="SSF46894">
    <property type="entry name" value="C-terminal effector domain of the bipartite response regulators"/>
    <property type="match status" value="1"/>
</dbReference>
<evidence type="ECO:0000256" key="2">
    <source>
        <dbReference type="ARBA" id="ARBA00022553"/>
    </source>
</evidence>
<dbReference type="GO" id="GO:0006355">
    <property type="term" value="P:regulation of DNA-templated transcription"/>
    <property type="evidence" value="ECO:0007669"/>
    <property type="project" value="InterPro"/>
</dbReference>
<dbReference type="GO" id="GO:0032993">
    <property type="term" value="C:protein-DNA complex"/>
    <property type="evidence" value="ECO:0007669"/>
    <property type="project" value="TreeGrafter"/>
</dbReference>
<keyword evidence="3" id="KW-0902">Two-component regulatory system</keyword>
<dbReference type="EMBL" id="FNSV01000004">
    <property type="protein sequence ID" value="SEB33199.1"/>
    <property type="molecule type" value="Genomic_DNA"/>
</dbReference>
<dbReference type="Gene3D" id="1.10.10.10">
    <property type="entry name" value="Winged helix-like DNA-binding domain superfamily/Winged helix DNA-binding domain"/>
    <property type="match status" value="1"/>
</dbReference>
<dbReference type="InterPro" id="IPR001867">
    <property type="entry name" value="OmpR/PhoB-type_DNA-bd"/>
</dbReference>
<reference evidence="10" key="1">
    <citation type="submission" date="2016-10" db="EMBL/GenBank/DDBJ databases">
        <authorList>
            <person name="Varghese N."/>
            <person name="Submissions S."/>
        </authorList>
    </citation>
    <scope>NUCLEOTIDE SEQUENCE [LARGE SCALE GENOMIC DNA]</scope>
    <source>
        <strain evidence="10">DSM 44498</strain>
    </source>
</reference>
<gene>
    <name evidence="9" type="ORF">SAMN04490239_0672</name>
</gene>
<evidence type="ECO:0000256" key="3">
    <source>
        <dbReference type="ARBA" id="ARBA00023012"/>
    </source>
</evidence>
<dbReference type="InterPro" id="IPR016032">
    <property type="entry name" value="Sig_transdc_resp-reg_C-effctor"/>
</dbReference>
<feature type="domain" description="OmpR/PhoB-type" evidence="8">
    <location>
        <begin position="139"/>
        <end position="239"/>
    </location>
</feature>
<proteinExistence type="predicted"/>
<evidence type="ECO:0000313" key="9">
    <source>
        <dbReference type="EMBL" id="SEB33199.1"/>
    </source>
</evidence>
<dbReference type="GO" id="GO:0000156">
    <property type="term" value="F:phosphorelay response regulator activity"/>
    <property type="evidence" value="ECO:0007669"/>
    <property type="project" value="TreeGrafter"/>
</dbReference>
<dbReference type="Proteomes" id="UP000183561">
    <property type="component" value="Unassembled WGS sequence"/>
</dbReference>
<dbReference type="InterPro" id="IPR036388">
    <property type="entry name" value="WH-like_DNA-bd_sf"/>
</dbReference>
<evidence type="ECO:0000256" key="1">
    <source>
        <dbReference type="ARBA" id="ARBA00004496"/>
    </source>
</evidence>
<keyword evidence="6" id="KW-0804">Transcription</keyword>
<evidence type="ECO:0000259" key="8">
    <source>
        <dbReference type="PROSITE" id="PS51755"/>
    </source>
</evidence>
<name>A0A1H4IGG9_9NOCA</name>
<dbReference type="PANTHER" id="PTHR48111">
    <property type="entry name" value="REGULATOR OF RPOS"/>
    <property type="match status" value="1"/>
</dbReference>
<feature type="DNA-binding region" description="OmpR/PhoB-type" evidence="7">
    <location>
        <begin position="139"/>
        <end position="239"/>
    </location>
</feature>
<protein>
    <submittedName>
        <fullName evidence="9">Two-component system, OmpR family, response regulator PrrA</fullName>
    </submittedName>
</protein>
<evidence type="ECO:0000256" key="7">
    <source>
        <dbReference type="PROSITE-ProRule" id="PRU01091"/>
    </source>
</evidence>
<comment type="subcellular location">
    <subcellularLocation>
        <location evidence="1">Cytoplasm</location>
    </subcellularLocation>
</comment>
<evidence type="ECO:0000256" key="5">
    <source>
        <dbReference type="ARBA" id="ARBA00023125"/>
    </source>
</evidence>
<accession>A0A1H4IGG9</accession>
<dbReference type="SMART" id="SM00862">
    <property type="entry name" value="Trans_reg_C"/>
    <property type="match status" value="1"/>
</dbReference>
<keyword evidence="4" id="KW-0805">Transcription regulation</keyword>
<evidence type="ECO:0000256" key="4">
    <source>
        <dbReference type="ARBA" id="ARBA00023015"/>
    </source>
</evidence>
<keyword evidence="10" id="KW-1185">Reference proteome</keyword>
<dbReference type="GO" id="GO:0005829">
    <property type="term" value="C:cytosol"/>
    <property type="evidence" value="ECO:0007669"/>
    <property type="project" value="TreeGrafter"/>
</dbReference>
<dbReference type="Pfam" id="PF00486">
    <property type="entry name" value="Trans_reg_C"/>
    <property type="match status" value="1"/>
</dbReference>
<dbReference type="GO" id="GO:0000976">
    <property type="term" value="F:transcription cis-regulatory region binding"/>
    <property type="evidence" value="ECO:0007669"/>
    <property type="project" value="TreeGrafter"/>
</dbReference>
<keyword evidence="5 7" id="KW-0238">DNA-binding</keyword>
<dbReference type="InterPro" id="IPR039420">
    <property type="entry name" value="WalR-like"/>
</dbReference>
<dbReference type="CDD" id="cd00383">
    <property type="entry name" value="trans_reg_C"/>
    <property type="match status" value="1"/>
</dbReference>
<sequence length="240" mass="26268">MAVATGSLPWSGTRTRRARFRRHPVSAPICVLVVDPAIDTAALEYLQQPGLAPGEVVAIAVEPHLPHVVAAVEALRRTGYTDAVVSIGQFDHEDERIAILDAGADYALDLLIEPRELGAWVRACCRRLGRDRSDAEPAGPPEHTGPYGIALTWSDRSIELNGRRTPLTMTEFDLMAVLVRTAGRTVSREYLLMIVWGITSESKTNVLNAYVWSLRRKLATIGAPNALHTVRGVGFALREN</sequence>
<evidence type="ECO:0000313" key="10">
    <source>
        <dbReference type="Proteomes" id="UP000183561"/>
    </source>
</evidence>
<keyword evidence="2" id="KW-0597">Phosphoprotein</keyword>